<accession>A0A6F9XJB5</accession>
<sequence length="60" mass="6935">MGLKYSEINIEEKPNHADLLRDMGYQSLPVVHCWSDDNIVDEWINGVEVPKLKGLVKYYA</sequence>
<organism evidence="1">
    <name type="scientific">Ligilactobacillus agilis</name>
    <dbReference type="NCBI Taxonomy" id="1601"/>
    <lineage>
        <taxon>Bacteria</taxon>
        <taxon>Bacillati</taxon>
        <taxon>Bacillota</taxon>
        <taxon>Bacilli</taxon>
        <taxon>Lactobacillales</taxon>
        <taxon>Lactobacillaceae</taxon>
        <taxon>Ligilactobacillus</taxon>
    </lineage>
</organism>
<dbReference type="Gene3D" id="3.40.30.10">
    <property type="entry name" value="Glutaredoxin"/>
    <property type="match status" value="1"/>
</dbReference>
<dbReference type="AlphaFoldDB" id="A0A6F9XJB5"/>
<dbReference type="EMBL" id="BLAM01000054">
    <property type="protein sequence ID" value="GET05336.1"/>
    <property type="molecule type" value="Genomic_DNA"/>
</dbReference>
<gene>
    <name evidence="1" type="ORF">SY212_03660</name>
</gene>
<reference evidence="1" key="1">
    <citation type="submission" date="2019-10" db="EMBL/GenBank/DDBJ databases">
        <title>Lactobacillus agilis SY212 Whole Genome Sequencing Project.</title>
        <authorList>
            <person name="Suzuki S."/>
            <person name="Endo A."/>
            <person name="Maeno S."/>
            <person name="Shiwa Y."/>
            <person name="Matsutani M."/>
            <person name="Kajikawa A."/>
        </authorList>
    </citation>
    <scope>NUCLEOTIDE SEQUENCE</scope>
    <source>
        <strain evidence="1">SY212</strain>
    </source>
</reference>
<dbReference type="Proteomes" id="UP000494265">
    <property type="component" value="Unassembled WGS sequence"/>
</dbReference>
<proteinExistence type="predicted"/>
<comment type="caution">
    <text evidence="1">The sequence shown here is derived from an EMBL/GenBank/DDBJ whole genome shotgun (WGS) entry which is preliminary data.</text>
</comment>
<evidence type="ECO:0000313" key="1">
    <source>
        <dbReference type="EMBL" id="GET05336.1"/>
    </source>
</evidence>
<protein>
    <recommendedName>
        <fullName evidence="2">Glutaredoxin domain-containing protein</fullName>
    </recommendedName>
</protein>
<name>A0A6F9XJB5_9LACO</name>
<evidence type="ECO:0008006" key="2">
    <source>
        <dbReference type="Google" id="ProtNLM"/>
    </source>
</evidence>